<reference evidence="3" key="2">
    <citation type="submission" date="2009-11" db="EMBL/GenBank/DDBJ databases">
        <title>The Genome Sequence of Allomyces macrogynus strain ATCC 38327.</title>
        <authorList>
            <consortium name="The Broad Institute Genome Sequencing Platform"/>
            <person name="Russ C."/>
            <person name="Cuomo C."/>
            <person name="Shea T."/>
            <person name="Young S.K."/>
            <person name="Zeng Q."/>
            <person name="Koehrsen M."/>
            <person name="Haas B."/>
            <person name="Borodovsky M."/>
            <person name="Guigo R."/>
            <person name="Alvarado L."/>
            <person name="Berlin A."/>
            <person name="Borenstein D."/>
            <person name="Chen Z."/>
            <person name="Engels R."/>
            <person name="Freedman E."/>
            <person name="Gellesch M."/>
            <person name="Goldberg J."/>
            <person name="Griggs A."/>
            <person name="Gujja S."/>
            <person name="Heiman D."/>
            <person name="Hepburn T."/>
            <person name="Howarth C."/>
            <person name="Jen D."/>
            <person name="Larson L."/>
            <person name="Lewis B."/>
            <person name="Mehta T."/>
            <person name="Park D."/>
            <person name="Pearson M."/>
            <person name="Roberts A."/>
            <person name="Saif S."/>
            <person name="Shenoy N."/>
            <person name="Sisk P."/>
            <person name="Stolte C."/>
            <person name="Sykes S."/>
            <person name="Walk T."/>
            <person name="White J."/>
            <person name="Yandava C."/>
            <person name="Burger G."/>
            <person name="Gray M.W."/>
            <person name="Holland P.W.H."/>
            <person name="King N."/>
            <person name="Lang F.B.F."/>
            <person name="Roger A.J."/>
            <person name="Ruiz-Trillo I."/>
            <person name="Lander E."/>
            <person name="Nusbaum C."/>
        </authorList>
    </citation>
    <scope>NUCLEOTIDE SEQUENCE [LARGE SCALE GENOMIC DNA]</scope>
    <source>
        <strain evidence="3">ATCC 38327</strain>
    </source>
</reference>
<name>A0A0L0S785_ALLM3</name>
<feature type="region of interest" description="Disordered" evidence="1">
    <location>
        <begin position="25"/>
        <end position="89"/>
    </location>
</feature>
<dbReference type="EMBL" id="GG745333">
    <property type="protein sequence ID" value="KNE58382.1"/>
    <property type="molecule type" value="Genomic_DNA"/>
</dbReference>
<organism evidence="2 3">
    <name type="scientific">Allomyces macrogynus (strain ATCC 38327)</name>
    <name type="common">Allomyces javanicus var. macrogynus</name>
    <dbReference type="NCBI Taxonomy" id="578462"/>
    <lineage>
        <taxon>Eukaryota</taxon>
        <taxon>Fungi</taxon>
        <taxon>Fungi incertae sedis</taxon>
        <taxon>Blastocladiomycota</taxon>
        <taxon>Blastocladiomycetes</taxon>
        <taxon>Blastocladiales</taxon>
        <taxon>Blastocladiaceae</taxon>
        <taxon>Allomyces</taxon>
    </lineage>
</organism>
<accession>A0A0L0S785</accession>
<dbReference type="Proteomes" id="UP000054350">
    <property type="component" value="Unassembled WGS sequence"/>
</dbReference>
<dbReference type="AlphaFoldDB" id="A0A0L0S785"/>
<protein>
    <submittedName>
        <fullName evidence="2">Uncharacterized protein</fullName>
    </submittedName>
</protein>
<dbReference type="VEuPathDB" id="FungiDB:AMAG_18237"/>
<evidence type="ECO:0000313" key="2">
    <source>
        <dbReference type="EMBL" id="KNE58382.1"/>
    </source>
</evidence>
<proteinExistence type="predicted"/>
<keyword evidence="3" id="KW-1185">Reference proteome</keyword>
<sequence length="89" mass="9503">MPKPTKAPGHKAFREKYFAFGLQAKDGQQQQAKSGQQTAKDTQHQVKVVQKQAKDAQQPARPSAETGATTVVPPVRLPANGKTGHAGSK</sequence>
<evidence type="ECO:0000256" key="1">
    <source>
        <dbReference type="SAM" id="MobiDB-lite"/>
    </source>
</evidence>
<feature type="compositionally biased region" description="Low complexity" evidence="1">
    <location>
        <begin position="25"/>
        <end position="60"/>
    </location>
</feature>
<evidence type="ECO:0000313" key="3">
    <source>
        <dbReference type="Proteomes" id="UP000054350"/>
    </source>
</evidence>
<reference evidence="2 3" key="1">
    <citation type="submission" date="2009-11" db="EMBL/GenBank/DDBJ databases">
        <title>Annotation of Allomyces macrogynus ATCC 38327.</title>
        <authorList>
            <consortium name="The Broad Institute Genome Sequencing Platform"/>
            <person name="Russ C."/>
            <person name="Cuomo C."/>
            <person name="Burger G."/>
            <person name="Gray M.W."/>
            <person name="Holland P.W.H."/>
            <person name="King N."/>
            <person name="Lang F.B.F."/>
            <person name="Roger A.J."/>
            <person name="Ruiz-Trillo I."/>
            <person name="Young S.K."/>
            <person name="Zeng Q."/>
            <person name="Gargeya S."/>
            <person name="Fitzgerald M."/>
            <person name="Haas B."/>
            <person name="Abouelleil A."/>
            <person name="Alvarado L."/>
            <person name="Arachchi H.M."/>
            <person name="Berlin A."/>
            <person name="Chapman S.B."/>
            <person name="Gearin G."/>
            <person name="Goldberg J."/>
            <person name="Griggs A."/>
            <person name="Gujja S."/>
            <person name="Hansen M."/>
            <person name="Heiman D."/>
            <person name="Howarth C."/>
            <person name="Larimer J."/>
            <person name="Lui A."/>
            <person name="MacDonald P.J.P."/>
            <person name="McCowen C."/>
            <person name="Montmayeur A."/>
            <person name="Murphy C."/>
            <person name="Neiman D."/>
            <person name="Pearson M."/>
            <person name="Priest M."/>
            <person name="Roberts A."/>
            <person name="Saif S."/>
            <person name="Shea T."/>
            <person name="Sisk P."/>
            <person name="Stolte C."/>
            <person name="Sykes S."/>
            <person name="Wortman J."/>
            <person name="Nusbaum C."/>
            <person name="Birren B."/>
        </authorList>
    </citation>
    <scope>NUCLEOTIDE SEQUENCE [LARGE SCALE GENOMIC DNA]</scope>
    <source>
        <strain evidence="2 3">ATCC 38327</strain>
    </source>
</reference>
<gene>
    <name evidence="2" type="ORF">AMAG_18237</name>
</gene>